<organism evidence="1 2">
    <name type="scientific">Nocardia amamiensis</name>
    <dbReference type="NCBI Taxonomy" id="404578"/>
    <lineage>
        <taxon>Bacteria</taxon>
        <taxon>Bacillati</taxon>
        <taxon>Actinomycetota</taxon>
        <taxon>Actinomycetes</taxon>
        <taxon>Mycobacteriales</taxon>
        <taxon>Nocardiaceae</taxon>
        <taxon>Nocardia</taxon>
    </lineage>
</organism>
<evidence type="ECO:0008006" key="3">
    <source>
        <dbReference type="Google" id="ProtNLM"/>
    </source>
</evidence>
<sequence>MSATALSGVVLDLAAVRGWCRRDPYPHAITWATVESGNTIVVPAAVLTAAYALIPSDQHDILAALVGMPHTLVAACDEASAGDIGTLLAGKSNADALLSAAHAVRECLSRRWHVLTDRSDVLLDIDSGTLTDTIP</sequence>
<comment type="caution">
    <text evidence="1">The sequence shown here is derived from an EMBL/GenBank/DDBJ whole genome shotgun (WGS) entry which is preliminary data.</text>
</comment>
<gene>
    <name evidence="1" type="ORF">IU459_32860</name>
</gene>
<dbReference type="RefSeq" id="WP_195133485.1">
    <property type="nucleotide sequence ID" value="NZ_JADLQX010000040.1"/>
</dbReference>
<evidence type="ECO:0000313" key="2">
    <source>
        <dbReference type="Proteomes" id="UP000702209"/>
    </source>
</evidence>
<keyword evidence="2" id="KW-1185">Reference proteome</keyword>
<dbReference type="EMBL" id="JADLQX010000040">
    <property type="protein sequence ID" value="MBF6302297.1"/>
    <property type="molecule type" value="Genomic_DNA"/>
</dbReference>
<dbReference type="Proteomes" id="UP000702209">
    <property type="component" value="Unassembled WGS sequence"/>
</dbReference>
<proteinExistence type="predicted"/>
<reference evidence="1 2" key="1">
    <citation type="submission" date="2020-10" db="EMBL/GenBank/DDBJ databases">
        <title>Identification of Nocardia species via Next-generation sequencing and recognition of intraspecies genetic diversity.</title>
        <authorList>
            <person name="Li P."/>
            <person name="Li P."/>
            <person name="Lu B."/>
        </authorList>
    </citation>
    <scope>NUCLEOTIDE SEQUENCE [LARGE SCALE GENOMIC DNA]</scope>
    <source>
        <strain evidence="1 2">BJ06-0157</strain>
    </source>
</reference>
<accession>A0ABS0D2R8</accession>
<protein>
    <recommendedName>
        <fullName evidence="3">Type II toxin-antitoxin system VapC family toxin</fullName>
    </recommendedName>
</protein>
<evidence type="ECO:0000313" key="1">
    <source>
        <dbReference type="EMBL" id="MBF6302297.1"/>
    </source>
</evidence>
<name>A0ABS0D2R8_9NOCA</name>